<evidence type="ECO:0000313" key="1">
    <source>
        <dbReference type="EMBL" id="GFX90365.1"/>
    </source>
</evidence>
<keyword evidence="2" id="KW-1185">Reference proteome</keyword>
<organism evidence="1 2">
    <name type="scientific">Trichonephila clavipes</name>
    <name type="common">Golden silk orbweaver</name>
    <name type="synonym">Nephila clavipes</name>
    <dbReference type="NCBI Taxonomy" id="2585209"/>
    <lineage>
        <taxon>Eukaryota</taxon>
        <taxon>Metazoa</taxon>
        <taxon>Ecdysozoa</taxon>
        <taxon>Arthropoda</taxon>
        <taxon>Chelicerata</taxon>
        <taxon>Arachnida</taxon>
        <taxon>Araneae</taxon>
        <taxon>Araneomorphae</taxon>
        <taxon>Entelegynae</taxon>
        <taxon>Araneoidea</taxon>
        <taxon>Nephilidae</taxon>
        <taxon>Trichonephila</taxon>
    </lineage>
</organism>
<name>A0A8X6R912_TRICX</name>
<protein>
    <submittedName>
        <fullName evidence="1">Uncharacterized protein</fullName>
    </submittedName>
</protein>
<reference evidence="1" key="1">
    <citation type="submission" date="2020-08" db="EMBL/GenBank/DDBJ databases">
        <title>Multicomponent nature underlies the extraordinary mechanical properties of spider dragline silk.</title>
        <authorList>
            <person name="Kono N."/>
            <person name="Nakamura H."/>
            <person name="Mori M."/>
            <person name="Yoshida Y."/>
            <person name="Ohtoshi R."/>
            <person name="Malay A.D."/>
            <person name="Moran D.A.P."/>
            <person name="Tomita M."/>
            <person name="Numata K."/>
            <person name="Arakawa K."/>
        </authorList>
    </citation>
    <scope>NUCLEOTIDE SEQUENCE</scope>
</reference>
<evidence type="ECO:0000313" key="2">
    <source>
        <dbReference type="Proteomes" id="UP000887159"/>
    </source>
</evidence>
<comment type="caution">
    <text evidence="1">The sequence shown here is derived from an EMBL/GenBank/DDBJ whole genome shotgun (WGS) entry which is preliminary data.</text>
</comment>
<dbReference type="EMBL" id="BMAU01021094">
    <property type="protein sequence ID" value="GFX90365.1"/>
    <property type="molecule type" value="Genomic_DNA"/>
</dbReference>
<gene>
    <name evidence="1" type="ORF">TNCV_3849401</name>
</gene>
<proteinExistence type="predicted"/>
<sequence>MASWNRGSKTPTQGKHSMMSYNLQMLDTNPFRSKDQTSYRPIVHPHKWNGNTVGRAGCKCVPSPPIRGDEGHESDPLLEFKGVGLELKRDLAR</sequence>
<dbReference type="Proteomes" id="UP000887159">
    <property type="component" value="Unassembled WGS sequence"/>
</dbReference>
<accession>A0A8X6R912</accession>
<dbReference type="AlphaFoldDB" id="A0A8X6R912"/>